<gene>
    <name evidence="10" type="ORF">HG263_13050</name>
</gene>
<organism evidence="10 11">
    <name type="scientific">Pseudoalteromonas caenipelagi</name>
    <dbReference type="NCBI Taxonomy" id="2726988"/>
    <lineage>
        <taxon>Bacteria</taxon>
        <taxon>Pseudomonadati</taxon>
        <taxon>Pseudomonadota</taxon>
        <taxon>Gammaproteobacteria</taxon>
        <taxon>Alteromonadales</taxon>
        <taxon>Pseudoalteromonadaceae</taxon>
        <taxon>Pseudoalteromonas</taxon>
    </lineage>
</organism>
<keyword evidence="11" id="KW-1185">Reference proteome</keyword>
<dbReference type="InterPro" id="IPR051449">
    <property type="entry name" value="ABC-2_transporter_component"/>
</dbReference>
<dbReference type="GO" id="GO:0005886">
    <property type="term" value="C:plasma membrane"/>
    <property type="evidence" value="ECO:0007669"/>
    <property type="project" value="UniProtKB-SubCell"/>
</dbReference>
<evidence type="ECO:0000256" key="4">
    <source>
        <dbReference type="ARBA" id="ARBA00022989"/>
    </source>
</evidence>
<keyword evidence="2" id="KW-1003">Cell membrane</keyword>
<feature type="transmembrane region" description="Helical" evidence="7">
    <location>
        <begin position="259"/>
        <end position="276"/>
    </location>
</feature>
<dbReference type="Pfam" id="PF09822">
    <property type="entry name" value="ABC_transp_aux"/>
    <property type="match status" value="1"/>
</dbReference>
<dbReference type="InterPro" id="IPR055396">
    <property type="entry name" value="DUF7088"/>
</dbReference>
<protein>
    <submittedName>
        <fullName evidence="10">ABC transporter permease subunit</fullName>
    </submittedName>
</protein>
<evidence type="ECO:0000313" key="10">
    <source>
        <dbReference type="EMBL" id="NOU51458.1"/>
    </source>
</evidence>
<feature type="transmembrane region" description="Helical" evidence="7">
    <location>
        <begin position="62"/>
        <end position="79"/>
    </location>
</feature>
<dbReference type="Proteomes" id="UP000586305">
    <property type="component" value="Unassembled WGS sequence"/>
</dbReference>
<evidence type="ECO:0000256" key="2">
    <source>
        <dbReference type="ARBA" id="ARBA00022475"/>
    </source>
</evidence>
<evidence type="ECO:0000256" key="1">
    <source>
        <dbReference type="ARBA" id="ARBA00004651"/>
    </source>
</evidence>
<comment type="caution">
    <text evidence="10">The sequence shown here is derived from an EMBL/GenBank/DDBJ whole genome shotgun (WGS) entry which is preliminary data.</text>
</comment>
<dbReference type="RefSeq" id="WP_171626523.1">
    <property type="nucleotide sequence ID" value="NZ_JABBPG010000005.1"/>
</dbReference>
<evidence type="ECO:0000259" key="8">
    <source>
        <dbReference type="Pfam" id="PF09822"/>
    </source>
</evidence>
<feature type="transmembrane region" description="Helical" evidence="7">
    <location>
        <begin position="26"/>
        <end position="50"/>
    </location>
</feature>
<evidence type="ECO:0000256" key="5">
    <source>
        <dbReference type="ARBA" id="ARBA00023136"/>
    </source>
</evidence>
<feature type="domain" description="DUF7088" evidence="9">
    <location>
        <begin position="443"/>
        <end position="522"/>
    </location>
</feature>
<feature type="transmembrane region" description="Helical" evidence="7">
    <location>
        <begin position="167"/>
        <end position="188"/>
    </location>
</feature>
<dbReference type="PANTHER" id="PTHR30294:SF29">
    <property type="entry name" value="MULTIDRUG ABC TRANSPORTER PERMEASE YBHS-RELATED"/>
    <property type="match status" value="1"/>
</dbReference>
<dbReference type="Pfam" id="PF12679">
    <property type="entry name" value="ABC2_membrane_2"/>
    <property type="match status" value="1"/>
</dbReference>
<dbReference type="InterPro" id="IPR019196">
    <property type="entry name" value="ABC_transp_unknown"/>
</dbReference>
<keyword evidence="3 7" id="KW-0812">Transmembrane</keyword>
<reference evidence="10 11" key="1">
    <citation type="submission" date="2020-04" db="EMBL/GenBank/DDBJ databases">
        <title>Pseudoalteromonas caenipelagi sp. nov., isolated from a tidal flat.</title>
        <authorList>
            <person name="Park S."/>
            <person name="Yoon J.-H."/>
        </authorList>
    </citation>
    <scope>NUCLEOTIDE SEQUENCE [LARGE SCALE GENOMIC DNA]</scope>
    <source>
        <strain evidence="10 11">JBTF-M23</strain>
    </source>
</reference>
<evidence type="ECO:0000259" key="9">
    <source>
        <dbReference type="Pfam" id="PF23357"/>
    </source>
</evidence>
<dbReference type="PANTHER" id="PTHR30294">
    <property type="entry name" value="MEMBRANE COMPONENT OF ABC TRANSPORTER YHHJ-RELATED"/>
    <property type="match status" value="1"/>
</dbReference>
<evidence type="ECO:0000313" key="11">
    <source>
        <dbReference type="Proteomes" id="UP000586305"/>
    </source>
</evidence>
<feature type="domain" description="DUF7088" evidence="9">
    <location>
        <begin position="288"/>
        <end position="391"/>
    </location>
</feature>
<evidence type="ECO:0000256" key="7">
    <source>
        <dbReference type="SAM" id="Phobius"/>
    </source>
</evidence>
<feature type="transmembrane region" description="Helical" evidence="7">
    <location>
        <begin position="931"/>
        <end position="948"/>
    </location>
</feature>
<feature type="transmembrane region" description="Helical" evidence="7">
    <location>
        <begin position="139"/>
        <end position="160"/>
    </location>
</feature>
<proteinExistence type="predicted"/>
<keyword evidence="5 7" id="KW-0472">Membrane</keyword>
<dbReference type="AlphaFoldDB" id="A0A849VFC8"/>
<feature type="domain" description="ABC-type uncharacterised transport system" evidence="8">
    <location>
        <begin position="570"/>
        <end position="895"/>
    </location>
</feature>
<evidence type="ECO:0000256" key="3">
    <source>
        <dbReference type="ARBA" id="ARBA00022692"/>
    </source>
</evidence>
<accession>A0A849VFC8</accession>
<comment type="subcellular location">
    <subcellularLocation>
        <location evidence="1">Cell membrane</location>
        <topology evidence="1">Multi-pass membrane protein</topology>
    </subcellularLocation>
</comment>
<evidence type="ECO:0000256" key="6">
    <source>
        <dbReference type="SAM" id="MobiDB-lite"/>
    </source>
</evidence>
<feature type="transmembrane region" description="Helical" evidence="7">
    <location>
        <begin position="222"/>
        <end position="239"/>
    </location>
</feature>
<dbReference type="GO" id="GO:0140359">
    <property type="term" value="F:ABC-type transporter activity"/>
    <property type="evidence" value="ECO:0007669"/>
    <property type="project" value="InterPro"/>
</dbReference>
<sequence length="965" mass="107828">MQPDNTSSAIFTVAKKELSWFFSSPIAYLFIGVFAAVTLFIFFWAEAFFARNIADIRPMFEWMPVLLIFLCSTITMRLWSEERRTGTIEYVHTLSVPLWHFVVGKFLGCFALLSVSLLITLPLPITVSLLGELDWGPVLSGYLAVLLLGSAYMAIGLAVSARSDNQIVSLLVACAVCGGFYFIGTTAITDFFSHSNAELLRQLGTGSRFEDITRGVIDVRDLYYYISLCVAFLVLNTYFLEQERWVLNKRTVHHKRWQALSVLLAINVLAANLWLGQLPKLRLDTTQGKQYSISDATQMYLAQLQEPLLIRGYFSDKTHPLLAPLVPQLTDLLEEYQVVADGRVRVEIIDPQQHPDLEAQANQQFGIKPVSFQVADRYQASVVSSYFNVVVQYGDEHQVLGFRDLIEVNARAESDVDVLLRNPEHDITQAIKAVLQDYQSAGNLFDTVQQPLTFTGYISSDEKLPEQLLTFKQALNEQLQQVQAKANGKFSINMVEPEANGALVAQRIAQEYGFEPMSTSLFANESFYFYLTLSGGEQVVQIPLEDMEASSFERNLNAAIKRFAKGFTKNVALVTPSKPGAYGMPQAQFRNLEQMLGAELNVHKEDLTDGQVSGEADILMLMAPESLDDKQLFAVDQFLMKGGTVVAATSPYSVDLSRGSLAMQNHQSGLNDWLAHHGLTIEDRLVMDPSNAAFPIPVTRNVGGFQLQEMRMLDYPYFVDVREGLNKDNLITSQLPQLTMAWASPISLDKERADIAYTPLIESSESAWTSSSLDIMPKLNAQGEASYLSEGDTSKHLLGVVAQGKFSSYFVNKENPLLVKQHTQQSADQEAESVSESQTQEAQTLDVSSVIKHSSDSARIILFSSNDFLQDQVLQLTGGVSQSDYLNGLQLMVNAVDWALEDTALMSIRSRGNFNRTLAPLDQSEQQVWEYGNYAFALLMLLAMALWAQAQRKRKQQQYLAWIAQ</sequence>
<dbReference type="EMBL" id="JABBPG010000005">
    <property type="protein sequence ID" value="NOU51458.1"/>
    <property type="molecule type" value="Genomic_DNA"/>
</dbReference>
<keyword evidence="4 7" id="KW-1133">Transmembrane helix</keyword>
<feature type="region of interest" description="Disordered" evidence="6">
    <location>
        <begin position="821"/>
        <end position="840"/>
    </location>
</feature>
<name>A0A849VFC8_9GAMM</name>
<dbReference type="Pfam" id="PF23357">
    <property type="entry name" value="DUF7088"/>
    <property type="match status" value="2"/>
</dbReference>
<feature type="transmembrane region" description="Helical" evidence="7">
    <location>
        <begin position="99"/>
        <end position="119"/>
    </location>
</feature>